<accession>A0A074MYU0</accession>
<proteinExistence type="predicted"/>
<sequence>MTIFEQEHGRHVWRLEATVWNGEARLQVWPWYQPKDGGDLRPCAARFGGGFAIPLERLDELKAALETIDQRGGSA</sequence>
<evidence type="ECO:0000313" key="2">
    <source>
        <dbReference type="Proteomes" id="UP000027866"/>
    </source>
</evidence>
<dbReference type="KEGG" id="elq:Ga0102493_112927"/>
<evidence type="ECO:0000313" key="1">
    <source>
        <dbReference type="EMBL" id="KEO98589.1"/>
    </source>
</evidence>
<protein>
    <recommendedName>
        <fullName evidence="3">Transcriptional coactivator p15 (PC4) C-terminal domain-containing protein</fullName>
    </recommendedName>
</protein>
<dbReference type="Proteomes" id="UP000027866">
    <property type="component" value="Unassembled WGS sequence"/>
</dbReference>
<comment type="caution">
    <text evidence="1">The sequence shown here is derived from an EMBL/GenBank/DDBJ whole genome shotgun (WGS) entry which is preliminary data.</text>
</comment>
<dbReference type="PATRIC" id="fig|39960.10.peg.2024"/>
<keyword evidence="2" id="KW-1185">Reference proteome</keyword>
<reference evidence="1 2" key="1">
    <citation type="submission" date="2014-04" db="EMBL/GenBank/DDBJ databases">
        <title>A comprehensive comparison of genomes of Erythrobacter spp. Strains.</title>
        <authorList>
            <person name="Zheng Q."/>
        </authorList>
    </citation>
    <scope>NUCLEOTIDE SEQUENCE [LARGE SCALE GENOMIC DNA]</scope>
    <source>
        <strain evidence="1 2">DSM 8509</strain>
    </source>
</reference>
<dbReference type="EMBL" id="JMIX01000003">
    <property type="protein sequence ID" value="KEO98589.1"/>
    <property type="molecule type" value="Genomic_DNA"/>
</dbReference>
<dbReference type="RefSeq" id="WP_034900828.1">
    <property type="nucleotide sequence ID" value="NZ_CP017057.1"/>
</dbReference>
<organism evidence="1 2">
    <name type="scientific">Erythrobacter litoralis</name>
    <dbReference type="NCBI Taxonomy" id="39960"/>
    <lineage>
        <taxon>Bacteria</taxon>
        <taxon>Pseudomonadati</taxon>
        <taxon>Pseudomonadota</taxon>
        <taxon>Alphaproteobacteria</taxon>
        <taxon>Sphingomonadales</taxon>
        <taxon>Erythrobacteraceae</taxon>
        <taxon>Erythrobacter/Porphyrobacter group</taxon>
        <taxon>Erythrobacter</taxon>
    </lineage>
</organism>
<evidence type="ECO:0008006" key="3">
    <source>
        <dbReference type="Google" id="ProtNLM"/>
    </source>
</evidence>
<dbReference type="OrthoDB" id="7433139at2"/>
<name>A0A074MYU0_9SPHN</name>
<dbReference type="AlphaFoldDB" id="A0A074MYU0"/>
<gene>
    <name evidence="1" type="ORF">EH32_05650</name>
</gene>